<dbReference type="EMBL" id="MDGM01000001">
    <property type="protein sequence ID" value="PIB26832.1"/>
    <property type="molecule type" value="Genomic_DNA"/>
</dbReference>
<dbReference type="AlphaFoldDB" id="A0A2G5KCR1"/>
<proteinExistence type="predicted"/>
<dbReference type="Gene3D" id="2.40.360.10">
    <property type="entry name" value="YmcC-like"/>
    <property type="match status" value="1"/>
</dbReference>
<dbReference type="PROSITE" id="PS51257">
    <property type="entry name" value="PROKAR_LIPOPROTEIN"/>
    <property type="match status" value="1"/>
</dbReference>
<evidence type="ECO:0000313" key="2">
    <source>
        <dbReference type="Proteomes" id="UP000231516"/>
    </source>
</evidence>
<evidence type="ECO:0000313" key="1">
    <source>
        <dbReference type="EMBL" id="PIB26832.1"/>
    </source>
</evidence>
<dbReference type="OrthoDB" id="6237231at2"/>
<gene>
    <name evidence="1" type="ORF">BFP76_10565</name>
</gene>
<accession>A0A2G5KCR1</accession>
<dbReference type="InterPro" id="IPR023373">
    <property type="entry name" value="YmcC_sf"/>
</dbReference>
<comment type="caution">
    <text evidence="1">The sequence shown here is derived from an EMBL/GenBank/DDBJ whole genome shotgun (WGS) entry which is preliminary data.</text>
</comment>
<organism evidence="1 2">
    <name type="scientific">Paramylibacter kogurei</name>
    <dbReference type="NCBI Taxonomy" id="1889778"/>
    <lineage>
        <taxon>Bacteria</taxon>
        <taxon>Pseudomonadati</taxon>
        <taxon>Pseudomonadota</taxon>
        <taxon>Alphaproteobacteria</taxon>
        <taxon>Rhodobacterales</taxon>
        <taxon>Paracoccaceae</taxon>
        <taxon>Paramylibacter</taxon>
    </lineage>
</organism>
<reference evidence="1 2" key="1">
    <citation type="submission" date="2016-08" db="EMBL/GenBank/DDBJ databases">
        <title>Draft genome of Amylibacter sp. strain 4G11.</title>
        <authorList>
            <person name="Wong S.-K."/>
            <person name="Hamasaki K."/>
            <person name="Yoshizawa S."/>
        </authorList>
    </citation>
    <scope>NUCLEOTIDE SEQUENCE [LARGE SCALE GENOMIC DNA]</scope>
    <source>
        <strain evidence="1 2">4G11</strain>
    </source>
</reference>
<evidence type="ECO:0008006" key="3">
    <source>
        <dbReference type="Google" id="ProtNLM"/>
    </source>
</evidence>
<dbReference type="InterPro" id="IPR021308">
    <property type="entry name" value="GfcB"/>
</dbReference>
<keyword evidence="2" id="KW-1185">Reference proteome</keyword>
<dbReference type="SUPFAM" id="SSF159270">
    <property type="entry name" value="YmcC-like"/>
    <property type="match status" value="1"/>
</dbReference>
<protein>
    <recommendedName>
        <fullName evidence="3">YjbF family lipoprotein</fullName>
    </recommendedName>
</protein>
<sequence>MKPLLAILGIIFITACSGPTGEKIAEISGYGALRPPPVILTPETMQSIDQLAGSYRDVIRVHRPNTNGQTNMVAIADNDGYRSYTTTTRQTVTLRAGVIVQTQGFGQDLAALTQSAFHLQSNLAAHTRVHKFLNGNNEITSLVFRCTRTQRGIDEYGAGAQKQRLLAIDENCRNENYSYDNLYFIIPGTNTVARSKQWVSPEIEYLRIGR</sequence>
<dbReference type="RefSeq" id="WP_099591176.1">
    <property type="nucleotide sequence ID" value="NZ_MDGM01000001.1"/>
</dbReference>
<dbReference type="Pfam" id="PF11102">
    <property type="entry name" value="YjbF"/>
    <property type="match status" value="1"/>
</dbReference>
<name>A0A2G5KCR1_9RHOB</name>
<dbReference type="Proteomes" id="UP000231516">
    <property type="component" value="Unassembled WGS sequence"/>
</dbReference>